<dbReference type="NCBIfam" id="TIGR00152">
    <property type="entry name" value="dephospho-CoA kinase"/>
    <property type="match status" value="1"/>
</dbReference>
<dbReference type="EMBL" id="UINC01089874">
    <property type="protein sequence ID" value="SVC41322.1"/>
    <property type="molecule type" value="Genomic_DNA"/>
</dbReference>
<dbReference type="GO" id="GO:0004140">
    <property type="term" value="F:dephospho-CoA kinase activity"/>
    <property type="evidence" value="ECO:0007669"/>
    <property type="project" value="InterPro"/>
</dbReference>
<dbReference type="AlphaFoldDB" id="A0A382M1U3"/>
<dbReference type="Pfam" id="PF01121">
    <property type="entry name" value="CoaE"/>
    <property type="match status" value="1"/>
</dbReference>
<evidence type="ECO:0000313" key="3">
    <source>
        <dbReference type="EMBL" id="SVC41322.1"/>
    </source>
</evidence>
<gene>
    <name evidence="3" type="ORF">METZ01_LOCUS294176</name>
</gene>
<protein>
    <recommendedName>
        <fullName evidence="4">Dephospho-CoA kinase</fullName>
    </recommendedName>
</protein>
<dbReference type="GO" id="GO:0015937">
    <property type="term" value="P:coenzyme A biosynthetic process"/>
    <property type="evidence" value="ECO:0007669"/>
    <property type="project" value="InterPro"/>
</dbReference>
<organism evidence="3">
    <name type="scientific">marine metagenome</name>
    <dbReference type="NCBI Taxonomy" id="408172"/>
    <lineage>
        <taxon>unclassified sequences</taxon>
        <taxon>metagenomes</taxon>
        <taxon>ecological metagenomes</taxon>
    </lineage>
</organism>
<evidence type="ECO:0000256" key="2">
    <source>
        <dbReference type="ARBA" id="ARBA00022840"/>
    </source>
</evidence>
<sequence>MVGDIGSGKSFVAKQFGYPIFNADTEVAKIYKTEKSCFLKLKKKLPKYINSYPIKKNELGRAILKNKNNLKKIVNIVHPLVRKRMNNFLKKNYKSKMVVLDIPLLIENKMYDKNFVLIFIKAKKSHINKKLKERSNYNKVLIK</sequence>
<dbReference type="PROSITE" id="PS51219">
    <property type="entry name" value="DPCK"/>
    <property type="match status" value="1"/>
</dbReference>
<dbReference type="CDD" id="cd02022">
    <property type="entry name" value="DPCK"/>
    <property type="match status" value="1"/>
</dbReference>
<accession>A0A382M1U3</accession>
<evidence type="ECO:0000256" key="1">
    <source>
        <dbReference type="ARBA" id="ARBA00022741"/>
    </source>
</evidence>
<feature type="non-terminal residue" evidence="3">
    <location>
        <position position="143"/>
    </location>
</feature>
<name>A0A382M1U3_9ZZZZ</name>
<proteinExistence type="predicted"/>
<dbReference type="Gene3D" id="3.40.50.300">
    <property type="entry name" value="P-loop containing nucleotide triphosphate hydrolases"/>
    <property type="match status" value="1"/>
</dbReference>
<dbReference type="InterPro" id="IPR001977">
    <property type="entry name" value="Depp_CoAkinase"/>
</dbReference>
<dbReference type="InterPro" id="IPR027417">
    <property type="entry name" value="P-loop_NTPase"/>
</dbReference>
<evidence type="ECO:0008006" key="4">
    <source>
        <dbReference type="Google" id="ProtNLM"/>
    </source>
</evidence>
<keyword evidence="2" id="KW-0067">ATP-binding</keyword>
<dbReference type="SUPFAM" id="SSF52540">
    <property type="entry name" value="P-loop containing nucleoside triphosphate hydrolases"/>
    <property type="match status" value="1"/>
</dbReference>
<dbReference type="GO" id="GO:0005524">
    <property type="term" value="F:ATP binding"/>
    <property type="evidence" value="ECO:0007669"/>
    <property type="project" value="UniProtKB-KW"/>
</dbReference>
<reference evidence="3" key="1">
    <citation type="submission" date="2018-05" db="EMBL/GenBank/DDBJ databases">
        <authorList>
            <person name="Lanie J.A."/>
            <person name="Ng W.-L."/>
            <person name="Kazmierczak K.M."/>
            <person name="Andrzejewski T.M."/>
            <person name="Davidsen T.M."/>
            <person name="Wayne K.J."/>
            <person name="Tettelin H."/>
            <person name="Glass J.I."/>
            <person name="Rusch D."/>
            <person name="Podicherti R."/>
            <person name="Tsui H.-C.T."/>
            <person name="Winkler M.E."/>
        </authorList>
    </citation>
    <scope>NUCLEOTIDE SEQUENCE</scope>
</reference>
<keyword evidence="1" id="KW-0547">Nucleotide-binding</keyword>